<accession>A0A4Q2K5M4</accession>
<reference evidence="1 2" key="1">
    <citation type="submission" date="2019-01" db="EMBL/GenBank/DDBJ databases">
        <title>Senegalimassilia sp. nov. KGMB04484 isolated human feces.</title>
        <authorList>
            <person name="Han K.-I."/>
            <person name="Kim J.-S."/>
            <person name="Lee K.C."/>
            <person name="Suh M.K."/>
            <person name="Eom M.K."/>
            <person name="Lee J.H."/>
            <person name="Park S.-H."/>
            <person name="Kang S.W."/>
            <person name="Park J.-E."/>
            <person name="Oh B.S."/>
            <person name="Yu S.Y."/>
            <person name="Choi S.-H."/>
            <person name="Lee D.H."/>
            <person name="Yoon H."/>
            <person name="Kim B.-Y."/>
            <person name="Lee J.H."/>
            <person name="Lee J.-S."/>
        </authorList>
    </citation>
    <scope>NUCLEOTIDE SEQUENCE [LARGE SCALE GENOMIC DNA]</scope>
    <source>
        <strain evidence="1 2">KGMB04484</strain>
    </source>
</reference>
<dbReference type="RefSeq" id="WP_129425874.1">
    <property type="nucleotide sequence ID" value="NZ_SDPW01000001.1"/>
</dbReference>
<evidence type="ECO:0000313" key="1">
    <source>
        <dbReference type="EMBL" id="RXZ54964.1"/>
    </source>
</evidence>
<comment type="caution">
    <text evidence="1">The sequence shown here is derived from an EMBL/GenBank/DDBJ whole genome shotgun (WGS) entry which is preliminary data.</text>
</comment>
<protein>
    <submittedName>
        <fullName evidence="1">Abi family protein</fullName>
    </submittedName>
</protein>
<dbReference type="AlphaFoldDB" id="A0A4Q2K5M4"/>
<sequence length="321" mass="36301">MEETVLIKDHKPLLTVEQQIEHLKSKGVTFELCSEEDAAEYLSERTYFFKVAAYRSLFEKRVGGPRDGQYIDLDFGHLRALASLDRDLRYALLPLTLDVEHAARTKLVRIATERDGEDGYALSRDYMAGLNHNERRRREGEVNMMGNDLFCGDLVRKYGGGPAEMPIWVLMELFSFGSFIDLYLFCAERWGDREMVHEHYMLRQAKSVRNACAHSSDVLNGVAVVDARIGADAAVTRALAEAGLSHRVRTAKMKNPRIRQITTLMYLHAQLVPEGSGKKNAASNLAGLEKRLLEMSDFAPANDVVRSTVAFLAKLIDNWFR</sequence>
<gene>
    <name evidence="1" type="ORF">ET524_11085</name>
</gene>
<dbReference type="EMBL" id="SDPW01000001">
    <property type="protein sequence ID" value="RXZ54964.1"/>
    <property type="molecule type" value="Genomic_DNA"/>
</dbReference>
<name>A0A4Q2K5M4_9ACTN</name>
<organism evidence="1 2">
    <name type="scientific">Senegalimassilia faecalis</name>
    <dbReference type="NCBI Taxonomy" id="2509433"/>
    <lineage>
        <taxon>Bacteria</taxon>
        <taxon>Bacillati</taxon>
        <taxon>Actinomycetota</taxon>
        <taxon>Coriobacteriia</taxon>
        <taxon>Coriobacteriales</taxon>
        <taxon>Coriobacteriaceae</taxon>
        <taxon>Senegalimassilia</taxon>
    </lineage>
</organism>
<keyword evidence="2" id="KW-1185">Reference proteome</keyword>
<dbReference type="Proteomes" id="UP000293345">
    <property type="component" value="Unassembled WGS sequence"/>
</dbReference>
<evidence type="ECO:0000313" key="2">
    <source>
        <dbReference type="Proteomes" id="UP000293345"/>
    </source>
</evidence>
<dbReference type="InterPro" id="IPR011664">
    <property type="entry name" value="Abi_system_AbiD/AbiF-like"/>
</dbReference>
<proteinExistence type="predicted"/>
<dbReference type="Pfam" id="PF07751">
    <property type="entry name" value="Abi_2"/>
    <property type="match status" value="1"/>
</dbReference>
<dbReference type="OrthoDB" id="5363652at2"/>